<evidence type="ECO:0000256" key="1">
    <source>
        <dbReference type="SAM" id="MobiDB-lite"/>
    </source>
</evidence>
<evidence type="ECO:0000313" key="2">
    <source>
        <dbReference type="EMBL" id="KAK7032521.1"/>
    </source>
</evidence>
<dbReference type="Proteomes" id="UP001383192">
    <property type="component" value="Unassembled WGS sequence"/>
</dbReference>
<dbReference type="AlphaFoldDB" id="A0AAW0C0C5"/>
<proteinExistence type="predicted"/>
<name>A0AAW0C0C5_9AGAR</name>
<organism evidence="2 3">
    <name type="scientific">Paramarasmius palmivorus</name>
    <dbReference type="NCBI Taxonomy" id="297713"/>
    <lineage>
        <taxon>Eukaryota</taxon>
        <taxon>Fungi</taxon>
        <taxon>Dikarya</taxon>
        <taxon>Basidiomycota</taxon>
        <taxon>Agaricomycotina</taxon>
        <taxon>Agaricomycetes</taxon>
        <taxon>Agaricomycetidae</taxon>
        <taxon>Agaricales</taxon>
        <taxon>Marasmiineae</taxon>
        <taxon>Marasmiaceae</taxon>
        <taxon>Paramarasmius</taxon>
    </lineage>
</organism>
<feature type="region of interest" description="Disordered" evidence="1">
    <location>
        <begin position="41"/>
        <end position="77"/>
    </location>
</feature>
<protein>
    <submittedName>
        <fullName evidence="2">Uncharacterized protein</fullName>
    </submittedName>
</protein>
<reference evidence="2 3" key="1">
    <citation type="submission" date="2024-01" db="EMBL/GenBank/DDBJ databases">
        <title>A draft genome for a cacao thread blight-causing isolate of Paramarasmius palmivorus.</title>
        <authorList>
            <person name="Baruah I.K."/>
            <person name="Bukari Y."/>
            <person name="Amoako-Attah I."/>
            <person name="Meinhardt L.W."/>
            <person name="Bailey B.A."/>
            <person name="Cohen S.P."/>
        </authorList>
    </citation>
    <scope>NUCLEOTIDE SEQUENCE [LARGE SCALE GENOMIC DNA]</scope>
    <source>
        <strain evidence="2 3">GH-12</strain>
    </source>
</reference>
<evidence type="ECO:0000313" key="3">
    <source>
        <dbReference type="Proteomes" id="UP001383192"/>
    </source>
</evidence>
<comment type="caution">
    <text evidence="2">The sequence shown here is derived from an EMBL/GenBank/DDBJ whole genome shotgun (WGS) entry which is preliminary data.</text>
</comment>
<sequence length="89" mass="9990">MAATEYALGLEEGMGVEEGGRMVEGIGARIYSVYSTLPTPPYPPLPAIPSRNAERDPTAPNSFERQEHRPQLRPTAPEPTHMLYLWRRL</sequence>
<keyword evidence="3" id="KW-1185">Reference proteome</keyword>
<gene>
    <name evidence="2" type="ORF">VNI00_012918</name>
</gene>
<dbReference type="EMBL" id="JAYKXP010000063">
    <property type="protein sequence ID" value="KAK7032521.1"/>
    <property type="molecule type" value="Genomic_DNA"/>
</dbReference>
<accession>A0AAW0C0C5</accession>